<evidence type="ECO:0000256" key="1">
    <source>
        <dbReference type="ARBA" id="ARBA00009034"/>
    </source>
</evidence>
<dbReference type="SUPFAM" id="SSF56994">
    <property type="entry name" value="Insulin-like"/>
    <property type="match status" value="1"/>
</dbReference>
<organism evidence="3 4">
    <name type="scientific">Setaria digitata</name>
    <dbReference type="NCBI Taxonomy" id="48799"/>
    <lineage>
        <taxon>Eukaryota</taxon>
        <taxon>Metazoa</taxon>
        <taxon>Ecdysozoa</taxon>
        <taxon>Nematoda</taxon>
        <taxon>Chromadorea</taxon>
        <taxon>Rhabditida</taxon>
        <taxon>Spirurina</taxon>
        <taxon>Spiruromorpha</taxon>
        <taxon>Filarioidea</taxon>
        <taxon>Setariidae</taxon>
        <taxon>Setaria</taxon>
    </lineage>
</organism>
<dbReference type="WBParaSite" id="sdigi.contig450.g8402.t1">
    <property type="protein sequence ID" value="sdigi.contig450.g8402.t1"/>
    <property type="gene ID" value="sdigi.contig450.g8402"/>
</dbReference>
<evidence type="ECO:0000313" key="4">
    <source>
        <dbReference type="WBParaSite" id="sdigi.contig450.g8402.t1"/>
    </source>
</evidence>
<dbReference type="PROSITE" id="PS00262">
    <property type="entry name" value="INSULIN"/>
    <property type="match status" value="1"/>
</dbReference>
<dbReference type="InterPro" id="IPR022353">
    <property type="entry name" value="Insulin_CS"/>
</dbReference>
<dbReference type="Proteomes" id="UP000887581">
    <property type="component" value="Unplaced"/>
</dbReference>
<protein>
    <submittedName>
        <fullName evidence="4">Insulin-like domain-containing protein</fullName>
    </submittedName>
</protein>
<dbReference type="AlphaFoldDB" id="A0A915PUG6"/>
<name>A0A915PUG6_9BILA</name>
<keyword evidence="3" id="KW-1185">Reference proteome</keyword>
<reference evidence="4" key="1">
    <citation type="submission" date="2022-11" db="UniProtKB">
        <authorList>
            <consortium name="WormBaseParasite"/>
        </authorList>
    </citation>
    <scope>IDENTIFICATION</scope>
</reference>
<evidence type="ECO:0000256" key="2">
    <source>
        <dbReference type="ARBA" id="ARBA00022729"/>
    </source>
</evidence>
<accession>A0A915PUG6</accession>
<evidence type="ECO:0000313" key="3">
    <source>
        <dbReference type="Proteomes" id="UP000887581"/>
    </source>
</evidence>
<keyword evidence="2" id="KW-0732">Signal</keyword>
<dbReference type="InterPro" id="IPR036438">
    <property type="entry name" value="Insulin-like_sf"/>
</dbReference>
<comment type="similarity">
    <text evidence="1">Belongs to the insulin family.</text>
</comment>
<sequence length="150" mass="16918">MIRKYFGIKAICCLSICLTSDLISQGVSEDGGILKLCPSGGKSFTTVWHLACVARKKRSATSQGKLNPEQSIYRPLSIIEMMDYCCNVGCKIQDLFPYCDPFQGCITNRGFHGRINAFVRSATIRQRSERQDPVFLRVPFTEHLTKNRFA</sequence>
<proteinExistence type="inferred from homology"/>